<evidence type="ECO:0000313" key="2">
    <source>
        <dbReference type="EMBL" id="QMV73204.1"/>
    </source>
</evidence>
<sequence>MCADIQMIRSRRPKADALMLPARHADWWRSACWLTVGMVLVLGGSCISQRAEGKDIVSALSQPIPVAPDSGVLLLLVPDGTLEAEPGVKAWKDAASEIGVRMTVITDSQFLTMGTETVLEYAGLVLPDQLHTIATDAVVAAIHDFTYQGGKTFLTFDFGALTLRSDGMAVYPIPKSRLSDLAGVDYVLYDKYLDRTVGLGPVTAMRSTLRELQVPPGKSEPFTTSPSPTSNARGGSPSISSSAGPLATAQIVTRLGQAAARVAQPLGKISGKVPLLQAAGLKDGEAMYAPVSPADPGGVRAFDTQQFQMLPMPDAAASDRSRSRTVRVNFGRVRRGAEPTQASVVSPATGISRADERAKTDSLRGAEAGVVDVLQAYSGYLLGYLIYPSYVTEGAYTGTALAASPQFGLVAGLKAYGSGHVMFVNLPLTYLKGRTDALPMHGMLQYFAKYVLGSAQLANVPNGVPGMVFNWHLDSMEAQQPTRALEQAGIFNTGSSSIHITAGPDTINFGDKLGFDLNNNATAKAFLRRMRAKGHAVGSHGGWIHDYYGLNASETNGSSFLQYLVLNRQSVAGALGHPSRDYSAPQGNNPRWAMDWLEQQGVVGVYFGGHTGLGVTRQYRDGALRNGNLWVVPVTPMGNYATFEEFQEYNVPKVEVIDWYHSLVDFGITQNTVRMVYAHPPGAYDWIDVMKDLQTYAASQGTARFQWYNMARLADFMTKREKVQWSEQMDGSGIVHFQASHPVDLSEMVWRLPKLRYQMPSTVNGGSVEDGGSVWLVRAATGVRTLTFKSLLN</sequence>
<dbReference type="Gene3D" id="3.20.20.370">
    <property type="entry name" value="Glycoside hydrolase/deacetylase"/>
    <property type="match status" value="1"/>
</dbReference>
<dbReference type="GO" id="GO:0005975">
    <property type="term" value="P:carbohydrate metabolic process"/>
    <property type="evidence" value="ECO:0007669"/>
    <property type="project" value="InterPro"/>
</dbReference>
<feature type="region of interest" description="Disordered" evidence="1">
    <location>
        <begin position="210"/>
        <end position="243"/>
    </location>
</feature>
<protein>
    <recommendedName>
        <fullName evidence="4">NodB homology domain-containing protein</fullName>
    </recommendedName>
</protein>
<dbReference type="InterPro" id="IPR011330">
    <property type="entry name" value="Glyco_hydro/deAcase_b/a-brl"/>
</dbReference>
<evidence type="ECO:0000313" key="3">
    <source>
        <dbReference type="Proteomes" id="UP000515240"/>
    </source>
</evidence>
<keyword evidence="3" id="KW-1185">Reference proteome</keyword>
<dbReference type="SUPFAM" id="SSF88713">
    <property type="entry name" value="Glycoside hydrolase/deacetylase"/>
    <property type="match status" value="1"/>
</dbReference>
<organism evidence="2 3">
    <name type="scientific">Comamonas piscis</name>
    <dbReference type="NCBI Taxonomy" id="1562974"/>
    <lineage>
        <taxon>Bacteria</taxon>
        <taxon>Pseudomonadati</taxon>
        <taxon>Pseudomonadota</taxon>
        <taxon>Betaproteobacteria</taxon>
        <taxon>Burkholderiales</taxon>
        <taxon>Comamonadaceae</taxon>
        <taxon>Comamonas</taxon>
    </lineage>
</organism>
<feature type="compositionally biased region" description="Low complexity" evidence="1">
    <location>
        <begin position="221"/>
        <end position="243"/>
    </location>
</feature>
<dbReference type="AlphaFoldDB" id="A0A7G5EGS9"/>
<name>A0A7G5EGS9_9BURK</name>
<reference evidence="2 3" key="1">
    <citation type="journal article" date="2020" name="G3 (Bethesda)">
        <title>CeMbio - The Caenorhabditis elegans Microbiome Resource.</title>
        <authorList>
            <person name="Dirksen P."/>
            <person name="Assie A."/>
            <person name="Zimmermann J."/>
            <person name="Zhang F."/>
            <person name="Tietje A.M."/>
            <person name="Marsh S.A."/>
            <person name="Felix M.A."/>
            <person name="Shapira M."/>
            <person name="Kaleta C."/>
            <person name="Schulenburg H."/>
            <person name="Samuel B."/>
        </authorList>
    </citation>
    <scope>NUCLEOTIDE SEQUENCE [LARGE SCALE GENOMIC DNA]</scope>
    <source>
        <strain evidence="2 3">BIGb0172</strain>
    </source>
</reference>
<dbReference type="EMBL" id="CP058554">
    <property type="protein sequence ID" value="QMV73204.1"/>
    <property type="molecule type" value="Genomic_DNA"/>
</dbReference>
<evidence type="ECO:0000256" key="1">
    <source>
        <dbReference type="SAM" id="MobiDB-lite"/>
    </source>
</evidence>
<proteinExistence type="predicted"/>
<dbReference type="Gene3D" id="3.40.50.880">
    <property type="match status" value="1"/>
</dbReference>
<gene>
    <name evidence="2" type="ORF">HS961_10385</name>
</gene>
<dbReference type="Proteomes" id="UP000515240">
    <property type="component" value="Chromosome"/>
</dbReference>
<dbReference type="RefSeq" id="WP_182327678.1">
    <property type="nucleotide sequence ID" value="NZ_CP058554.1"/>
</dbReference>
<accession>A0A7G5EGS9</accession>
<evidence type="ECO:0008006" key="4">
    <source>
        <dbReference type="Google" id="ProtNLM"/>
    </source>
</evidence>
<dbReference type="InterPro" id="IPR029062">
    <property type="entry name" value="Class_I_gatase-like"/>
</dbReference>
<dbReference type="KEGG" id="cpis:HS961_10385"/>